<dbReference type="EMBL" id="SKBN01000122">
    <property type="protein sequence ID" value="TGJ82602.1"/>
    <property type="molecule type" value="Genomic_DNA"/>
</dbReference>
<protein>
    <submittedName>
        <fullName evidence="1">Uncharacterized protein</fullName>
    </submittedName>
</protein>
<sequence>MVSSALYHSIPVVVLLTSRVFNLDEADSLFVTESRGKKSKLSRLEEYDEDPGRAGSQKYRKLANVLETCTTKEGGKSKAFLKEFRKHVKQRGTELKNFWQEKEREFTENQETLNTRVNQLSQHLSAGRDGRPGELCKEDHPLFRKAQAQREDINSLLEQLGPMDEQLTQMLELPLDRWKQDKYEMKEALICGSRYGEVLLGGALAPELAAAQEIDRPNASEHDQIAKELFKDGRKLLDGKTWGHVAEDQLKQISAIVRMLPLDEE</sequence>
<evidence type="ECO:0000313" key="1">
    <source>
        <dbReference type="EMBL" id="TGJ82602.1"/>
    </source>
</evidence>
<accession>A0A4Z0Z1T7</accession>
<dbReference type="AlphaFoldDB" id="A0A4Z0Z1T7"/>
<organism evidence="1 2">
    <name type="scientific">Xylaria hypoxylon</name>
    <dbReference type="NCBI Taxonomy" id="37992"/>
    <lineage>
        <taxon>Eukaryota</taxon>
        <taxon>Fungi</taxon>
        <taxon>Dikarya</taxon>
        <taxon>Ascomycota</taxon>
        <taxon>Pezizomycotina</taxon>
        <taxon>Sordariomycetes</taxon>
        <taxon>Xylariomycetidae</taxon>
        <taxon>Xylariales</taxon>
        <taxon>Xylariaceae</taxon>
        <taxon>Xylaria</taxon>
    </lineage>
</organism>
<reference evidence="1 2" key="1">
    <citation type="submission" date="2019-03" db="EMBL/GenBank/DDBJ databases">
        <title>Draft genome sequence of Xylaria hypoxylon DSM 108379, a ubiquitous saprotrophic-parasitic fungi on hardwood.</title>
        <authorList>
            <person name="Buettner E."/>
            <person name="Leonhardt S."/>
            <person name="Gebauer A.M."/>
            <person name="Liers C."/>
            <person name="Hofrichter M."/>
            <person name="Kellner H."/>
        </authorList>
    </citation>
    <scope>NUCLEOTIDE SEQUENCE [LARGE SCALE GENOMIC DNA]</scope>
    <source>
        <strain evidence="1 2">DSM 108379</strain>
    </source>
</reference>
<comment type="caution">
    <text evidence="1">The sequence shown here is derived from an EMBL/GenBank/DDBJ whole genome shotgun (WGS) entry which is preliminary data.</text>
</comment>
<evidence type="ECO:0000313" key="2">
    <source>
        <dbReference type="Proteomes" id="UP000297716"/>
    </source>
</evidence>
<dbReference type="OrthoDB" id="3598799at2759"/>
<name>A0A4Z0Z1T7_9PEZI</name>
<keyword evidence="2" id="KW-1185">Reference proteome</keyword>
<dbReference type="Proteomes" id="UP000297716">
    <property type="component" value="Unassembled WGS sequence"/>
</dbReference>
<dbReference type="STRING" id="37992.A0A4Z0Z1T7"/>
<proteinExistence type="predicted"/>
<gene>
    <name evidence="1" type="ORF">E0Z10_g6167</name>
</gene>